<name>A0A060T6E2_BLAAD</name>
<dbReference type="Gene3D" id="3.10.110.10">
    <property type="entry name" value="Ubiquitin Conjugating Enzyme"/>
    <property type="match status" value="1"/>
</dbReference>
<protein>
    <submittedName>
        <fullName evidence="3">ARAD1C19008p</fullName>
    </submittedName>
</protein>
<gene>
    <name evidence="3" type="ORF">GNLVRS02_ARAD1C19008g</name>
</gene>
<dbReference type="CDD" id="cd23807">
    <property type="entry name" value="UEV_UBE2V"/>
    <property type="match status" value="1"/>
</dbReference>
<dbReference type="InterPro" id="IPR016135">
    <property type="entry name" value="UBQ-conjugating_enzyme/RWD"/>
</dbReference>
<accession>A0A060T6E2</accession>
<dbReference type="FunFam" id="3.10.110.10:FF:000026">
    <property type="entry name" value="Ubiquitin-conjugating enzyme E2 variant"/>
    <property type="match status" value="1"/>
</dbReference>
<proteinExistence type="predicted"/>
<reference evidence="3" key="2">
    <citation type="submission" date="2014-06" db="EMBL/GenBank/DDBJ databases">
        <title>The complete genome of Blastobotrys (Arxula) adeninivorans LS3 - a yeast of biotechnological interest.</title>
        <authorList>
            <person name="Kunze G."/>
            <person name="Gaillardin C."/>
            <person name="Czernicka M."/>
            <person name="Durrens P."/>
            <person name="Martin T."/>
            <person name="Boer E."/>
            <person name="Gabaldon T."/>
            <person name="Cruz J."/>
            <person name="Talla E."/>
            <person name="Marck C."/>
            <person name="Goffeau A."/>
            <person name="Barbe V."/>
            <person name="Baret P."/>
            <person name="Baronian K."/>
            <person name="Beier S."/>
            <person name="Bleykasten C."/>
            <person name="Bode R."/>
            <person name="Casaregola S."/>
            <person name="Despons L."/>
            <person name="Fairhead C."/>
            <person name="Giersberg M."/>
            <person name="Gierski P."/>
            <person name="Hahnel U."/>
            <person name="Hartmann A."/>
            <person name="Jankowska D."/>
            <person name="Jubin C."/>
            <person name="Jung P."/>
            <person name="Lafontaine I."/>
            <person name="Leh-Louis V."/>
            <person name="Lemaire M."/>
            <person name="Marcet-Houben M."/>
            <person name="Mascher M."/>
            <person name="Morel G."/>
            <person name="Richard G.-F."/>
            <person name="Riechen J."/>
            <person name="Sacerdot C."/>
            <person name="Sarkar A."/>
            <person name="Savel G."/>
            <person name="Schacherer J."/>
            <person name="Sherman D."/>
            <person name="Straub M.-L."/>
            <person name="Stein N."/>
            <person name="Thierry A."/>
            <person name="Trautwein-Schult A."/>
            <person name="Westhof E."/>
            <person name="Worch S."/>
            <person name="Dujon B."/>
            <person name="Souciet J.-L."/>
            <person name="Wincker P."/>
            <person name="Scholz U."/>
            <person name="Neuveglise N."/>
        </authorList>
    </citation>
    <scope>NUCLEOTIDE SEQUENCE</scope>
    <source>
        <strain evidence="3">LS3</strain>
    </source>
</reference>
<evidence type="ECO:0000259" key="2">
    <source>
        <dbReference type="PROSITE" id="PS50127"/>
    </source>
</evidence>
<sequence length="137" mass="15279">MAEIPRSFRLLEELEKGEKGLGSESCSLGLADADDINMTYWNGTILGPPHSAHENRIYSLTLEAGPEYPNKPPTVKFASKINMPCVTETGEVDPSRLNCLANWKRTNTMETVLVELRREMASPMNRKLPQPPEGSTY</sequence>
<feature type="domain" description="UBC core" evidence="2">
    <location>
        <begin position="5"/>
        <end position="137"/>
    </location>
</feature>
<dbReference type="SMART" id="SM00212">
    <property type="entry name" value="UBCc"/>
    <property type="match status" value="1"/>
</dbReference>
<evidence type="ECO:0000313" key="3">
    <source>
        <dbReference type="EMBL" id="CDP34721.1"/>
    </source>
</evidence>
<organism evidence="3">
    <name type="scientific">Blastobotrys adeninivorans</name>
    <name type="common">Yeast</name>
    <name type="synonym">Arxula adeninivorans</name>
    <dbReference type="NCBI Taxonomy" id="409370"/>
    <lineage>
        <taxon>Eukaryota</taxon>
        <taxon>Fungi</taxon>
        <taxon>Dikarya</taxon>
        <taxon>Ascomycota</taxon>
        <taxon>Saccharomycotina</taxon>
        <taxon>Dipodascomycetes</taxon>
        <taxon>Dipodascales</taxon>
        <taxon>Trichomonascaceae</taxon>
        <taxon>Blastobotrys</taxon>
    </lineage>
</organism>
<dbReference type="Pfam" id="PF00179">
    <property type="entry name" value="UQ_con"/>
    <property type="match status" value="1"/>
</dbReference>
<dbReference type="SUPFAM" id="SSF54495">
    <property type="entry name" value="UBC-like"/>
    <property type="match status" value="1"/>
</dbReference>
<dbReference type="AlphaFoldDB" id="A0A060T6E2"/>
<dbReference type="PROSITE" id="PS50127">
    <property type="entry name" value="UBC_2"/>
    <property type="match status" value="1"/>
</dbReference>
<dbReference type="InterPro" id="IPR000608">
    <property type="entry name" value="UBC"/>
</dbReference>
<dbReference type="PhylomeDB" id="A0A060T6E2"/>
<evidence type="ECO:0000256" key="1">
    <source>
        <dbReference type="ARBA" id="ARBA00022786"/>
    </source>
</evidence>
<dbReference type="GO" id="GO:0006301">
    <property type="term" value="P:DNA damage tolerance"/>
    <property type="evidence" value="ECO:0007669"/>
    <property type="project" value="UniProtKB-ARBA"/>
</dbReference>
<keyword evidence="1" id="KW-0833">Ubl conjugation pathway</keyword>
<reference evidence="3" key="1">
    <citation type="submission" date="2014-02" db="EMBL/GenBank/DDBJ databases">
        <authorList>
            <person name="Genoscope - CEA"/>
        </authorList>
    </citation>
    <scope>NUCLEOTIDE SEQUENCE</scope>
    <source>
        <strain evidence="3">LS3</strain>
    </source>
</reference>
<dbReference type="EMBL" id="HG937693">
    <property type="protein sequence ID" value="CDP34721.1"/>
    <property type="molecule type" value="Genomic_DNA"/>
</dbReference>
<dbReference type="PANTHER" id="PTHR24068">
    <property type="entry name" value="UBIQUITIN-CONJUGATING ENZYME E2"/>
    <property type="match status" value="1"/>
</dbReference>